<dbReference type="STRING" id="1276257.SSABA_v1c07710"/>
<protein>
    <submittedName>
        <fullName evidence="1">Uncharacterized protein</fullName>
    </submittedName>
</protein>
<dbReference type="KEGG" id="ssab:SSABA_v1c07710"/>
<evidence type="ECO:0000313" key="2">
    <source>
        <dbReference type="Proteomes" id="UP000019265"/>
    </source>
</evidence>
<dbReference type="HOGENOM" id="CLU_1676751_0_0_14"/>
<reference evidence="1 2" key="1">
    <citation type="journal article" date="2014" name="Genome Biol. Evol.">
        <title>Molecular evolution of the substrate utilization strategies and putative virulence factors in mosquito-associated Spiroplasma species.</title>
        <authorList>
            <person name="Chang T.H."/>
            <person name="Lo W.S."/>
            <person name="Ku C."/>
            <person name="Chen L.L."/>
            <person name="Kuo C.H."/>
        </authorList>
    </citation>
    <scope>NUCLEOTIDE SEQUENCE [LARGE SCALE GENOMIC DNA]</scope>
    <source>
        <strain evidence="1">Ar-1343</strain>
    </source>
</reference>
<dbReference type="EMBL" id="CP006934">
    <property type="protein sequence ID" value="AHI54173.1"/>
    <property type="molecule type" value="Genomic_DNA"/>
</dbReference>
<organism evidence="1 2">
    <name type="scientific">Spiroplasma sabaudiense Ar-1343</name>
    <dbReference type="NCBI Taxonomy" id="1276257"/>
    <lineage>
        <taxon>Bacteria</taxon>
        <taxon>Bacillati</taxon>
        <taxon>Mycoplasmatota</taxon>
        <taxon>Mollicutes</taxon>
        <taxon>Entomoplasmatales</taxon>
        <taxon>Spiroplasmataceae</taxon>
        <taxon>Spiroplasma</taxon>
    </lineage>
</organism>
<dbReference type="Proteomes" id="UP000019265">
    <property type="component" value="Chromosome"/>
</dbReference>
<accession>W6AAG3</accession>
<keyword evidence="2" id="KW-1185">Reference proteome</keyword>
<sequence>MLKIMTLITFIILINEEYYVELKDRRLLNYVIKKSNKNLNFILESKKNMMFMNKYDEISFINLSRSSLNGCFNEIINGIIDKLLMKFNISQKWKTYLEIFKEDFQIIFLNPKRYISYNYLADIFFLPSISGTKKNLIEDFLNDCDKTNTLGYELLFH</sequence>
<proteinExistence type="predicted"/>
<dbReference type="AlphaFoldDB" id="W6AAG3"/>
<dbReference type="RefSeq" id="WP_025251310.1">
    <property type="nucleotide sequence ID" value="NZ_CP006934.1"/>
</dbReference>
<evidence type="ECO:0000313" key="1">
    <source>
        <dbReference type="EMBL" id="AHI54173.1"/>
    </source>
</evidence>
<gene>
    <name evidence="1" type="ORF">SSABA_v1c07710</name>
</gene>
<name>W6AAG3_9MOLU</name>